<keyword evidence="10" id="KW-1185">Reference proteome</keyword>
<accession>A0A9J6RNY8</accession>
<dbReference type="EC" id="2.7.7.7" evidence="9"/>
<dbReference type="Gene3D" id="2.10.109.10">
    <property type="entry name" value="Umud Fragment, subunit A"/>
    <property type="match status" value="1"/>
</dbReference>
<evidence type="ECO:0000256" key="5">
    <source>
        <dbReference type="ARBA" id="ARBA00023204"/>
    </source>
</evidence>
<dbReference type="Proteomes" id="UP001069090">
    <property type="component" value="Unassembled WGS sequence"/>
</dbReference>
<organism evidence="9 10">
    <name type="scientific">Dasania phycosphaerae</name>
    <dbReference type="NCBI Taxonomy" id="2950436"/>
    <lineage>
        <taxon>Bacteria</taxon>
        <taxon>Pseudomonadati</taxon>
        <taxon>Pseudomonadota</taxon>
        <taxon>Gammaproteobacteria</taxon>
        <taxon>Cellvibrionales</taxon>
        <taxon>Spongiibacteraceae</taxon>
        <taxon>Dasania</taxon>
    </lineage>
</organism>
<keyword evidence="9" id="KW-0808">Transferase</keyword>
<dbReference type="GO" id="GO:0003887">
    <property type="term" value="F:DNA-directed DNA polymerase activity"/>
    <property type="evidence" value="ECO:0007669"/>
    <property type="project" value="UniProtKB-EC"/>
</dbReference>
<keyword evidence="5" id="KW-0234">DNA repair</keyword>
<name>A0A9J6RNY8_9GAMM</name>
<reference evidence="9 10" key="1">
    <citation type="submission" date="2022-12" db="EMBL/GenBank/DDBJ databases">
        <title>Dasania phycosphaerae sp. nov., isolated from particulate material of the south coast of Korea.</title>
        <authorList>
            <person name="Jiang Y."/>
        </authorList>
    </citation>
    <scope>NUCLEOTIDE SEQUENCE [LARGE SCALE GENOMIC DNA]</scope>
    <source>
        <strain evidence="9 10">GY-19</strain>
    </source>
</reference>
<dbReference type="InterPro" id="IPR036286">
    <property type="entry name" value="LexA/Signal_pep-like_sf"/>
</dbReference>
<evidence type="ECO:0000259" key="8">
    <source>
        <dbReference type="Pfam" id="PF00717"/>
    </source>
</evidence>
<comment type="caution">
    <text evidence="9">The sequence shown here is derived from an EMBL/GenBank/DDBJ whole genome shotgun (WGS) entry which is preliminary data.</text>
</comment>
<keyword evidence="4 7" id="KW-0068">Autocatalytic cleavage</keyword>
<dbReference type="CDD" id="cd06529">
    <property type="entry name" value="S24_LexA-like"/>
    <property type="match status" value="1"/>
</dbReference>
<keyword evidence="6" id="KW-0742">SOS response</keyword>
<gene>
    <name evidence="9" type="primary">umuD</name>
    <name evidence="9" type="ORF">O0V09_13695</name>
</gene>
<dbReference type="SUPFAM" id="SSF51306">
    <property type="entry name" value="LexA/Signal peptidase"/>
    <property type="match status" value="1"/>
</dbReference>
<evidence type="ECO:0000256" key="3">
    <source>
        <dbReference type="ARBA" id="ARBA00022801"/>
    </source>
</evidence>
<dbReference type="NCBIfam" id="NF007621">
    <property type="entry name" value="PRK10276.1"/>
    <property type="match status" value="1"/>
</dbReference>
<keyword evidence="2" id="KW-0227">DNA damage</keyword>
<evidence type="ECO:0000313" key="9">
    <source>
        <dbReference type="EMBL" id="MCZ0866259.1"/>
    </source>
</evidence>
<keyword evidence="3 7" id="KW-0378">Hydrolase</keyword>
<evidence type="ECO:0000256" key="1">
    <source>
        <dbReference type="ARBA" id="ARBA00007484"/>
    </source>
</evidence>
<protein>
    <submittedName>
        <fullName evidence="9">Translesion error-prone DNA polymerase V autoproteolytic subunit</fullName>
        <ecNumber evidence="9">2.7.7.7</ecNumber>
    </submittedName>
</protein>
<dbReference type="GO" id="GO:0003677">
    <property type="term" value="F:DNA binding"/>
    <property type="evidence" value="ECO:0007669"/>
    <property type="project" value="InterPro"/>
</dbReference>
<dbReference type="GO" id="GO:0006355">
    <property type="term" value="P:regulation of DNA-templated transcription"/>
    <property type="evidence" value="ECO:0007669"/>
    <property type="project" value="InterPro"/>
</dbReference>
<dbReference type="GO" id="GO:0009432">
    <property type="term" value="P:SOS response"/>
    <property type="evidence" value="ECO:0007669"/>
    <property type="project" value="UniProtKB-KW"/>
</dbReference>
<dbReference type="PRINTS" id="PR00726">
    <property type="entry name" value="LEXASERPTASE"/>
</dbReference>
<dbReference type="Pfam" id="PF00717">
    <property type="entry name" value="Peptidase_S24"/>
    <property type="match status" value="1"/>
</dbReference>
<comment type="similarity">
    <text evidence="1 7">Belongs to the peptidase S24 family.</text>
</comment>
<dbReference type="PANTHER" id="PTHR33516:SF2">
    <property type="entry name" value="LEXA REPRESSOR-RELATED"/>
    <property type="match status" value="1"/>
</dbReference>
<dbReference type="InterPro" id="IPR015927">
    <property type="entry name" value="Peptidase_S24_S26A/B/C"/>
</dbReference>
<evidence type="ECO:0000256" key="7">
    <source>
        <dbReference type="RuleBase" id="RU003991"/>
    </source>
</evidence>
<evidence type="ECO:0000313" key="10">
    <source>
        <dbReference type="Proteomes" id="UP001069090"/>
    </source>
</evidence>
<dbReference type="GO" id="GO:0006281">
    <property type="term" value="P:DNA repair"/>
    <property type="evidence" value="ECO:0007669"/>
    <property type="project" value="UniProtKB-KW"/>
</dbReference>
<dbReference type="InterPro" id="IPR006197">
    <property type="entry name" value="Peptidase_S24_LexA"/>
</dbReference>
<dbReference type="EMBL" id="JAPTGG010000011">
    <property type="protein sequence ID" value="MCZ0866259.1"/>
    <property type="molecule type" value="Genomic_DNA"/>
</dbReference>
<dbReference type="RefSeq" id="WP_258332423.1">
    <property type="nucleotide sequence ID" value="NZ_JAPTGG010000011.1"/>
</dbReference>
<evidence type="ECO:0000256" key="4">
    <source>
        <dbReference type="ARBA" id="ARBA00022813"/>
    </source>
</evidence>
<dbReference type="InterPro" id="IPR050077">
    <property type="entry name" value="LexA_repressor"/>
</dbReference>
<dbReference type="PANTHER" id="PTHR33516">
    <property type="entry name" value="LEXA REPRESSOR"/>
    <property type="match status" value="1"/>
</dbReference>
<keyword evidence="9" id="KW-0548">Nucleotidyltransferase</keyword>
<evidence type="ECO:0000256" key="2">
    <source>
        <dbReference type="ARBA" id="ARBA00022763"/>
    </source>
</evidence>
<dbReference type="GO" id="GO:0016787">
    <property type="term" value="F:hydrolase activity"/>
    <property type="evidence" value="ECO:0007669"/>
    <property type="project" value="UniProtKB-KW"/>
</dbReference>
<feature type="domain" description="Peptidase S24/S26A/S26B/S26C" evidence="8">
    <location>
        <begin position="9"/>
        <end position="122"/>
    </location>
</feature>
<evidence type="ECO:0000256" key="6">
    <source>
        <dbReference type="ARBA" id="ARBA00023236"/>
    </source>
</evidence>
<dbReference type="AlphaFoldDB" id="A0A9J6RNY8"/>
<sequence length="132" mass="14305">MKILLLPKYGSAVAAGFPSAADDFLENSLDLNQHLIRHPAATYLARAQGNSMTGRGIFDGDTLVVDRAIEPQHGNIVIAALDGELTCKILDKHKQQLVAANPKIKPIAVTENSELIIEGVVIHSIRHHVRLS</sequence>
<proteinExistence type="inferred from homology"/>
<dbReference type="InterPro" id="IPR039418">
    <property type="entry name" value="LexA-like"/>
</dbReference>